<dbReference type="EMBL" id="AF079304">
    <property type="protein sequence ID" value="AAC28469.1"/>
    <property type="molecule type" value="Genomic_DNA"/>
</dbReference>
<feature type="transmembrane region" description="Helical" evidence="5">
    <location>
        <begin position="12"/>
        <end position="30"/>
    </location>
</feature>
<keyword evidence="3" id="KW-1015">Disulfide bond</keyword>
<reference evidence="6" key="2">
    <citation type="journal article" date="1999" name="J. Bacteriol.">
        <title>Eikenella corrodens phase variation involves a posttranslational event in pilus formation.</title>
        <authorList>
            <person name="Villar M.T."/>
            <person name="Helber J.T."/>
            <person name="Hood B."/>
            <person name="Schaefer M.R."/>
            <person name="Hirschberg R.L."/>
        </authorList>
    </citation>
    <scope>NUCLEOTIDE SEQUENCE</scope>
    <source>
        <strain evidence="6">VA1</strain>
    </source>
</reference>
<dbReference type="PROSITE" id="PS00409">
    <property type="entry name" value="PROKAR_NTER_METHYL"/>
    <property type="match status" value="1"/>
</dbReference>
<keyword evidence="5" id="KW-1133">Transmembrane helix</keyword>
<gene>
    <name evidence="6" type="primary">pilA2</name>
</gene>
<dbReference type="NCBIfam" id="TIGR02532">
    <property type="entry name" value="IV_pilin_GFxxxE"/>
    <property type="match status" value="1"/>
</dbReference>
<dbReference type="GO" id="GO:0009289">
    <property type="term" value="C:pilus"/>
    <property type="evidence" value="ECO:0007669"/>
    <property type="project" value="InterPro"/>
</dbReference>
<evidence type="ECO:0000256" key="1">
    <source>
        <dbReference type="ARBA" id="ARBA00005233"/>
    </source>
</evidence>
<evidence type="ECO:0000256" key="3">
    <source>
        <dbReference type="ARBA" id="ARBA00023157"/>
    </source>
</evidence>
<dbReference type="Gene3D" id="3.30.700.10">
    <property type="entry name" value="Glycoprotein, Type 4 Pilin"/>
    <property type="match status" value="1"/>
</dbReference>
<accession>O85827</accession>
<keyword evidence="5" id="KW-0472">Membrane</keyword>
<dbReference type="AlphaFoldDB" id="O85827"/>
<keyword evidence="5" id="KW-0812">Transmembrane</keyword>
<evidence type="ECO:0000256" key="5">
    <source>
        <dbReference type="SAM" id="Phobius"/>
    </source>
</evidence>
<dbReference type="SUPFAM" id="SSF54523">
    <property type="entry name" value="Pili subunits"/>
    <property type="match status" value="1"/>
</dbReference>
<organism evidence="6">
    <name type="scientific">Eikenella corrodens</name>
    <dbReference type="NCBI Taxonomy" id="539"/>
    <lineage>
        <taxon>Bacteria</taxon>
        <taxon>Pseudomonadati</taxon>
        <taxon>Pseudomonadota</taxon>
        <taxon>Betaproteobacteria</taxon>
        <taxon>Neisseriales</taxon>
        <taxon>Neisseriaceae</taxon>
        <taxon>Eikenella</taxon>
    </lineage>
</organism>
<dbReference type="Pfam" id="PF00114">
    <property type="entry name" value="Pilin"/>
    <property type="match status" value="1"/>
</dbReference>
<sequence>MLKMKGFTLIELMIVIAIIGILAAIALPAYDSYVGRSQAVEGFKLTSGLRDDIASIVADTNAFPTAAMVAPNGAIGSIASSLDGKYVQNGGVTVTADTGVITVLFDQGVISGSNMQLIPMFNNANRTQLIQWQCGGTLNSRYLPSSCQS</sequence>
<dbReference type="GO" id="GO:0007155">
    <property type="term" value="P:cell adhesion"/>
    <property type="evidence" value="ECO:0007669"/>
    <property type="project" value="InterPro"/>
</dbReference>
<dbReference type="InterPro" id="IPR012902">
    <property type="entry name" value="N_methyl_site"/>
</dbReference>
<evidence type="ECO:0000256" key="2">
    <source>
        <dbReference type="ARBA" id="ARBA00022481"/>
    </source>
</evidence>
<reference evidence="6" key="1">
    <citation type="submission" date="1998-07" db="EMBL/GenBank/DDBJ databases">
        <title>Organization and expression of a type IV pilin gene locus (pilA) from Eikenella corrodens.</title>
        <authorList>
            <person name="Villar M."/>
            <person name="Helber J.T."/>
            <person name="Hood B."/>
            <person name="Schaefer M.R."/>
            <person name="Hirschberg R.L."/>
        </authorList>
    </citation>
    <scope>NUCLEOTIDE SEQUENCE</scope>
    <source>
        <strain evidence="6">VA1</strain>
    </source>
</reference>
<name>O85827_EIKCO</name>
<comment type="similarity">
    <text evidence="1 4">Belongs to the N-Me-Phe pilin family.</text>
</comment>
<evidence type="ECO:0000313" key="6">
    <source>
        <dbReference type="EMBL" id="AAC28469.1"/>
    </source>
</evidence>
<dbReference type="Pfam" id="PF07963">
    <property type="entry name" value="N_methyl"/>
    <property type="match status" value="1"/>
</dbReference>
<proteinExistence type="inferred from homology"/>
<protein>
    <submittedName>
        <fullName evidence="6">Type IV pilin</fullName>
    </submittedName>
</protein>
<keyword evidence="4" id="KW-0281">Fimbrium</keyword>
<dbReference type="InterPro" id="IPR001082">
    <property type="entry name" value="Pilin"/>
</dbReference>
<keyword evidence="2" id="KW-0488">Methylation</keyword>
<dbReference type="InterPro" id="IPR045584">
    <property type="entry name" value="Pilin-like"/>
</dbReference>
<evidence type="ECO:0000256" key="4">
    <source>
        <dbReference type="RuleBase" id="RU000389"/>
    </source>
</evidence>